<reference evidence="2" key="1">
    <citation type="journal article" date="2020" name="Stud. Mycol.">
        <title>101 Dothideomycetes genomes: a test case for predicting lifestyles and emergence of pathogens.</title>
        <authorList>
            <person name="Haridas S."/>
            <person name="Albert R."/>
            <person name="Binder M."/>
            <person name="Bloem J."/>
            <person name="Labutti K."/>
            <person name="Salamov A."/>
            <person name="Andreopoulos B."/>
            <person name="Baker S."/>
            <person name="Barry K."/>
            <person name="Bills G."/>
            <person name="Bluhm B."/>
            <person name="Cannon C."/>
            <person name="Castanera R."/>
            <person name="Culley D."/>
            <person name="Daum C."/>
            <person name="Ezra D."/>
            <person name="Gonzalez J."/>
            <person name="Henrissat B."/>
            <person name="Kuo A."/>
            <person name="Liang C."/>
            <person name="Lipzen A."/>
            <person name="Lutzoni F."/>
            <person name="Magnuson J."/>
            <person name="Mondo S."/>
            <person name="Nolan M."/>
            <person name="Ohm R."/>
            <person name="Pangilinan J."/>
            <person name="Park H.-J."/>
            <person name="Ramirez L."/>
            <person name="Alfaro M."/>
            <person name="Sun H."/>
            <person name="Tritt A."/>
            <person name="Yoshinaga Y."/>
            <person name="Zwiers L.-H."/>
            <person name="Turgeon B."/>
            <person name="Goodwin S."/>
            <person name="Spatafora J."/>
            <person name="Crous P."/>
            <person name="Grigoriev I."/>
        </authorList>
    </citation>
    <scope>NUCLEOTIDE SEQUENCE</scope>
    <source>
        <strain evidence="2">CBS 121167</strain>
    </source>
</reference>
<dbReference type="GeneID" id="54293725"/>
<proteinExistence type="inferred from homology"/>
<dbReference type="AlphaFoldDB" id="A0A6A6AXQ1"/>
<dbReference type="EMBL" id="ML995522">
    <property type="protein sequence ID" value="KAF2136386.1"/>
    <property type="molecule type" value="Genomic_DNA"/>
</dbReference>
<dbReference type="GO" id="GO:0050660">
    <property type="term" value="F:flavin adenine dinucleotide binding"/>
    <property type="evidence" value="ECO:0007669"/>
    <property type="project" value="InterPro"/>
</dbReference>
<dbReference type="PANTHER" id="PTHR11552">
    <property type="entry name" value="GLUCOSE-METHANOL-CHOLINE GMC OXIDOREDUCTASE"/>
    <property type="match status" value="1"/>
</dbReference>
<dbReference type="OrthoDB" id="269227at2759"/>
<dbReference type="InterPro" id="IPR012132">
    <property type="entry name" value="GMC_OxRdtase"/>
</dbReference>
<dbReference type="RefSeq" id="XP_033392104.1">
    <property type="nucleotide sequence ID" value="XM_033536229.1"/>
</dbReference>
<dbReference type="Pfam" id="PF13450">
    <property type="entry name" value="NAD_binding_8"/>
    <property type="match status" value="1"/>
</dbReference>
<evidence type="ECO:0000313" key="2">
    <source>
        <dbReference type="EMBL" id="KAF2136386.1"/>
    </source>
</evidence>
<dbReference type="SUPFAM" id="SSF51905">
    <property type="entry name" value="FAD/NAD(P)-binding domain"/>
    <property type="match status" value="1"/>
</dbReference>
<keyword evidence="3" id="KW-1185">Reference proteome</keyword>
<evidence type="ECO:0008006" key="4">
    <source>
        <dbReference type="Google" id="ProtNLM"/>
    </source>
</evidence>
<dbReference type="InterPro" id="IPR036188">
    <property type="entry name" value="FAD/NAD-bd_sf"/>
</dbReference>
<name>A0A6A6AXQ1_9PEZI</name>
<dbReference type="Gene3D" id="3.50.50.60">
    <property type="entry name" value="FAD/NAD(P)-binding domain"/>
    <property type="match status" value="1"/>
</dbReference>
<sequence length="170" mass="18669">HAKRASNSTTPPSYEYVIVGSGAGGAPLAARLALAGHSVLLLEAGDDQGNATQVVVPALHSVAAEYEPLRWDYFVQHYEDEEQQRRDTKLTYTTPDGQQYTGANPPEGSTPLGVLYPRVGSLGGCSVHNALITVYPHESDWSTIQSITGDDSWAPDNMRKYYERLERSRY</sequence>
<feature type="non-terminal residue" evidence="2">
    <location>
        <position position="1"/>
    </location>
</feature>
<accession>A0A6A6AXQ1</accession>
<evidence type="ECO:0000313" key="3">
    <source>
        <dbReference type="Proteomes" id="UP000799438"/>
    </source>
</evidence>
<gene>
    <name evidence="2" type="ORF">K452DRAFT_214705</name>
</gene>
<evidence type="ECO:0000256" key="1">
    <source>
        <dbReference type="ARBA" id="ARBA00010790"/>
    </source>
</evidence>
<dbReference type="PANTHER" id="PTHR11552:SF213">
    <property type="entry name" value="DEHYDROGENASE, PUTATIVE-RELATED"/>
    <property type="match status" value="1"/>
</dbReference>
<protein>
    <recommendedName>
        <fullName evidence="4">Glucose-methanol-choline oxidoreductase N-terminal domain-containing protein</fullName>
    </recommendedName>
</protein>
<feature type="non-terminal residue" evidence="2">
    <location>
        <position position="170"/>
    </location>
</feature>
<organism evidence="2 3">
    <name type="scientific">Aplosporella prunicola CBS 121167</name>
    <dbReference type="NCBI Taxonomy" id="1176127"/>
    <lineage>
        <taxon>Eukaryota</taxon>
        <taxon>Fungi</taxon>
        <taxon>Dikarya</taxon>
        <taxon>Ascomycota</taxon>
        <taxon>Pezizomycotina</taxon>
        <taxon>Dothideomycetes</taxon>
        <taxon>Dothideomycetes incertae sedis</taxon>
        <taxon>Botryosphaeriales</taxon>
        <taxon>Aplosporellaceae</taxon>
        <taxon>Aplosporella</taxon>
    </lineage>
</organism>
<dbReference type="GO" id="GO:0016491">
    <property type="term" value="F:oxidoreductase activity"/>
    <property type="evidence" value="ECO:0007669"/>
    <property type="project" value="TreeGrafter"/>
</dbReference>
<dbReference type="Proteomes" id="UP000799438">
    <property type="component" value="Unassembled WGS sequence"/>
</dbReference>
<comment type="similarity">
    <text evidence="1">Belongs to the GMC oxidoreductase family.</text>
</comment>